<dbReference type="Proteomes" id="UP000010473">
    <property type="component" value="Chromosome"/>
</dbReference>
<dbReference type="PATRIC" id="fig|111780.3.peg.888"/>
<dbReference type="SUPFAM" id="SSF52540">
    <property type="entry name" value="P-loop containing nucleoside triphosphate hydrolases"/>
    <property type="match status" value="1"/>
</dbReference>
<dbReference type="InterPro" id="IPR027417">
    <property type="entry name" value="P-loop_NTPase"/>
</dbReference>
<organism evidence="1 2">
    <name type="scientific">Stanieria cyanosphaera (strain ATCC 29371 / PCC 7437)</name>
    <dbReference type="NCBI Taxonomy" id="111780"/>
    <lineage>
        <taxon>Bacteria</taxon>
        <taxon>Bacillati</taxon>
        <taxon>Cyanobacteriota</taxon>
        <taxon>Cyanophyceae</taxon>
        <taxon>Pleurocapsales</taxon>
        <taxon>Dermocarpellaceae</taxon>
        <taxon>Stanieria</taxon>
    </lineage>
</organism>
<dbReference type="OrthoDB" id="453470at2"/>
<evidence type="ECO:0000313" key="1">
    <source>
        <dbReference type="EMBL" id="AFZ34441.1"/>
    </source>
</evidence>
<dbReference type="eggNOG" id="ENOG502ZATH">
    <property type="taxonomic scope" value="Bacteria"/>
</dbReference>
<dbReference type="AlphaFoldDB" id="K9XQV4"/>
<dbReference type="RefSeq" id="WP_015192114.1">
    <property type="nucleotide sequence ID" value="NC_019748.1"/>
</dbReference>
<gene>
    <name evidence="1" type="ordered locus">Sta7437_0854</name>
</gene>
<dbReference type="STRING" id="111780.Sta7437_0854"/>
<proteinExistence type="predicted"/>
<dbReference type="KEGG" id="scs:Sta7437_0854"/>
<name>K9XQV4_STAC7</name>
<keyword evidence="2" id="KW-1185">Reference proteome</keyword>
<evidence type="ECO:0008006" key="3">
    <source>
        <dbReference type="Google" id="ProtNLM"/>
    </source>
</evidence>
<sequence length="312" mass="37152">MNYINLISKVINQPGFAWHTFSQKVNNEAEDLFRNIFKKDYWLKTVNQKEIRIAGMRRTGNHAILSWMQAQQEGSVWHLNNVKVNENPYRYKYQNLSYYFPQHQWSINNFKQQVKGELTPKDCLLYSYEDYELEKIFSQLFESKHDLYLGKTNKRYDVLIIRDPFNLFASRIKNNFLATKSKTKTSIELWLDYAREFLNETNYLQHNKVCINYNLWVQNKDYRQEIAKQLDINFTDAGIDNVSGCGGGSSFDGRNLDGKANQMDVNNRWKQLLDHDQYRQLFNHEELIEYSLKIFGHIPGTEVLFPSKIKFF</sequence>
<protein>
    <recommendedName>
        <fullName evidence="3">Sulfotransferase</fullName>
    </recommendedName>
</protein>
<accession>K9XQV4</accession>
<dbReference type="EMBL" id="CP003653">
    <property type="protein sequence ID" value="AFZ34441.1"/>
    <property type="molecule type" value="Genomic_DNA"/>
</dbReference>
<dbReference type="HOGENOM" id="CLU_081266_0_0_3"/>
<reference evidence="2" key="1">
    <citation type="journal article" date="2013" name="Proc. Natl. Acad. Sci. U.S.A.">
        <title>Improving the coverage of the cyanobacterial phylum using diversity-driven genome sequencing.</title>
        <authorList>
            <person name="Shih P.M."/>
            <person name="Wu D."/>
            <person name="Latifi A."/>
            <person name="Axen S.D."/>
            <person name="Fewer D.P."/>
            <person name="Talla E."/>
            <person name="Calteau A."/>
            <person name="Cai F."/>
            <person name="Tandeau de Marsac N."/>
            <person name="Rippka R."/>
            <person name="Herdman M."/>
            <person name="Sivonen K."/>
            <person name="Coursin T."/>
            <person name="Laurent T."/>
            <person name="Goodwin L."/>
            <person name="Nolan M."/>
            <person name="Davenport K.W."/>
            <person name="Han C.S."/>
            <person name="Rubin E.M."/>
            <person name="Eisen J.A."/>
            <person name="Woyke T."/>
            <person name="Gugger M."/>
            <person name="Kerfeld C.A."/>
        </authorList>
    </citation>
    <scope>NUCLEOTIDE SEQUENCE [LARGE SCALE GENOMIC DNA]</scope>
    <source>
        <strain evidence="2">ATCC 29371 / PCC 7437</strain>
    </source>
</reference>
<evidence type="ECO:0000313" key="2">
    <source>
        <dbReference type="Proteomes" id="UP000010473"/>
    </source>
</evidence>